<reference evidence="3 4" key="1">
    <citation type="submission" date="2020-08" db="EMBL/GenBank/DDBJ databases">
        <title>Genomic Encyclopedia of Type Strains, Phase IV (KMG-IV): sequencing the most valuable type-strain genomes for metagenomic binning, comparative biology and taxonomic classification.</title>
        <authorList>
            <person name="Goeker M."/>
        </authorList>
    </citation>
    <scope>NUCLEOTIDE SEQUENCE [LARGE SCALE GENOMIC DNA]</scope>
    <source>
        <strain evidence="3 4">DSM 11590</strain>
    </source>
</reference>
<gene>
    <name evidence="3" type="ORF">FHS48_001795</name>
</gene>
<dbReference type="PANTHER" id="PTHR11820">
    <property type="entry name" value="ACYLPYRUVASE"/>
    <property type="match status" value="1"/>
</dbReference>
<proteinExistence type="predicted"/>
<dbReference type="GO" id="GO:0046872">
    <property type="term" value="F:metal ion binding"/>
    <property type="evidence" value="ECO:0007669"/>
    <property type="project" value="UniProtKB-KW"/>
</dbReference>
<evidence type="ECO:0000313" key="4">
    <source>
        <dbReference type="Proteomes" id="UP000544872"/>
    </source>
</evidence>
<keyword evidence="3" id="KW-0670">Pyruvate</keyword>
<dbReference type="InterPro" id="IPR011234">
    <property type="entry name" value="Fumarylacetoacetase-like_C"/>
</dbReference>
<organism evidence="3 4">
    <name type="scientific">Novispirillum itersonii</name>
    <name type="common">Aquaspirillum itersonii</name>
    <dbReference type="NCBI Taxonomy" id="189"/>
    <lineage>
        <taxon>Bacteria</taxon>
        <taxon>Pseudomonadati</taxon>
        <taxon>Pseudomonadota</taxon>
        <taxon>Alphaproteobacteria</taxon>
        <taxon>Rhodospirillales</taxon>
        <taxon>Novispirillaceae</taxon>
        <taxon>Novispirillum</taxon>
    </lineage>
</organism>
<dbReference type="Gene3D" id="3.90.850.10">
    <property type="entry name" value="Fumarylacetoacetase-like, C-terminal domain"/>
    <property type="match status" value="1"/>
</dbReference>
<dbReference type="SUPFAM" id="SSF56529">
    <property type="entry name" value="FAH"/>
    <property type="match status" value="1"/>
</dbReference>
<comment type="caution">
    <text evidence="3">The sequence shown here is derived from an EMBL/GenBank/DDBJ whole genome shotgun (WGS) entry which is preliminary data.</text>
</comment>
<keyword evidence="1" id="KW-0479">Metal-binding</keyword>
<dbReference type="Proteomes" id="UP000544872">
    <property type="component" value="Unassembled WGS sequence"/>
</dbReference>
<dbReference type="GO" id="GO:0034545">
    <property type="term" value="F:fumarylpyruvate hydrolase activity"/>
    <property type="evidence" value="ECO:0007669"/>
    <property type="project" value="UniProtKB-EC"/>
</dbReference>
<keyword evidence="3" id="KW-0378">Hydrolase</keyword>
<dbReference type="Pfam" id="PF01557">
    <property type="entry name" value="FAA_hydrolase"/>
    <property type="match status" value="1"/>
</dbReference>
<dbReference type="InterPro" id="IPR036663">
    <property type="entry name" value="Fumarylacetoacetase_C_sf"/>
</dbReference>
<dbReference type="PANTHER" id="PTHR11820:SF90">
    <property type="entry name" value="FLUTATHIONE S-TRANSFERASE"/>
    <property type="match status" value="1"/>
</dbReference>
<feature type="domain" description="Fumarylacetoacetase-like C-terminal" evidence="2">
    <location>
        <begin position="29"/>
        <end position="227"/>
    </location>
</feature>
<sequence length="236" mass="25279">MTDTLLFPAPPQPSAAVVGHTARFPVNRIFCVGRNYAEHAKEMGVEVDREAPFYFLKHAGALVASGSAIAYPPGTANYHYEMEFVVAIGAPAWHVPEDRAMEAVFGYASGLDMTRRDLQLDARAKGRPWDLGKDFEQSAVLSAILPKEQAAAPGPQRISLSVNGTVRQDAHLADLVWSVPELIAHLSRYYHLVPGDLIYTGTPAGVGPVVAGDTIHGSIDGLPEVTLTLLPAEATA</sequence>
<dbReference type="EMBL" id="JACIIX010000005">
    <property type="protein sequence ID" value="MBB6210380.1"/>
    <property type="molecule type" value="Genomic_DNA"/>
</dbReference>
<dbReference type="RefSeq" id="WP_184263209.1">
    <property type="nucleotide sequence ID" value="NZ_JACIIX010000005.1"/>
</dbReference>
<evidence type="ECO:0000313" key="3">
    <source>
        <dbReference type="EMBL" id="MBB6210380.1"/>
    </source>
</evidence>
<evidence type="ECO:0000256" key="1">
    <source>
        <dbReference type="ARBA" id="ARBA00022723"/>
    </source>
</evidence>
<protein>
    <submittedName>
        <fullName evidence="3">Fumarylpyruvate hydrolase</fullName>
        <ecNumber evidence="3">3.7.1.20</ecNumber>
    </submittedName>
</protein>
<evidence type="ECO:0000259" key="2">
    <source>
        <dbReference type="Pfam" id="PF01557"/>
    </source>
</evidence>
<name>A0A7W9ZFN8_NOVIT</name>
<dbReference type="GO" id="GO:0018773">
    <property type="term" value="F:acetylpyruvate hydrolase activity"/>
    <property type="evidence" value="ECO:0007669"/>
    <property type="project" value="TreeGrafter"/>
</dbReference>
<dbReference type="EC" id="3.7.1.20" evidence="3"/>
<accession>A0A7W9ZFN8</accession>
<keyword evidence="4" id="KW-1185">Reference proteome</keyword>
<dbReference type="AlphaFoldDB" id="A0A7W9ZFN8"/>